<evidence type="ECO:0000313" key="5">
    <source>
        <dbReference type="Proteomes" id="UP000678513"/>
    </source>
</evidence>
<feature type="domain" description="LysM" evidence="3">
    <location>
        <begin position="152"/>
        <end position="200"/>
    </location>
</feature>
<proteinExistence type="predicted"/>
<protein>
    <submittedName>
        <fullName evidence="4">LysM peptidoglycan-binding domain-containing protein</fullName>
    </submittedName>
</protein>
<evidence type="ECO:0000256" key="2">
    <source>
        <dbReference type="SAM" id="Phobius"/>
    </source>
</evidence>
<name>A0ABX7Y2M3_9ACTN</name>
<keyword evidence="2" id="KW-0472">Membrane</keyword>
<dbReference type="Proteomes" id="UP000678513">
    <property type="component" value="Chromosome"/>
</dbReference>
<dbReference type="CDD" id="cd00118">
    <property type="entry name" value="LysM"/>
    <property type="match status" value="2"/>
</dbReference>
<keyword evidence="2" id="KW-1133">Transmembrane helix</keyword>
<organism evidence="4 5">
    <name type="scientific">Arachnia rubra</name>
    <dbReference type="NCBI Taxonomy" id="1547448"/>
    <lineage>
        <taxon>Bacteria</taxon>
        <taxon>Bacillati</taxon>
        <taxon>Actinomycetota</taxon>
        <taxon>Actinomycetes</taxon>
        <taxon>Propionibacteriales</taxon>
        <taxon>Propionibacteriaceae</taxon>
        <taxon>Arachnia</taxon>
    </lineage>
</organism>
<dbReference type="PROSITE" id="PS51782">
    <property type="entry name" value="LYSM"/>
    <property type="match status" value="2"/>
</dbReference>
<feature type="region of interest" description="Disordered" evidence="1">
    <location>
        <begin position="584"/>
        <end position="617"/>
    </location>
</feature>
<dbReference type="SMART" id="SM00257">
    <property type="entry name" value="LysM"/>
    <property type="match status" value="2"/>
</dbReference>
<gene>
    <name evidence="4" type="ORF">J5A65_10665</name>
</gene>
<evidence type="ECO:0000259" key="3">
    <source>
        <dbReference type="PROSITE" id="PS51782"/>
    </source>
</evidence>
<sequence length="864" mass="93161">MKRVAAAVAAVLTLVLLLLGVPWLLVCWGRVTDLVTVDWRTALLRPDDGRITLGLLSLVGWLAWALLALTTAGELLRTVSRGRIRFSLPGTSWLRPAVALLVATALSPLFAANATPLPDGAPMAIAAPAEAQPSAPGELAPQDAQQESGSWREYRVRQGDELWDIAERELGAGERWRQLVAANPGVDIDHPPAPGRVLRLPLTITVERGDSLWQLADRHLGDPERWPELQDANQDQIQDPDEIDQGWVLTLPGADIAAAEKTSPGPPPTAGTPDQSPPSAEPSAPPGTSPPATAPASETPTASEKAESPALEDRVDLSHYLGPIGGLLAAGVITGLSLRRRGALHERAIGRRILPVPASLERFWTALGKRGTEPGSETTTPASPTAVLLGWRGEEEIWVVLEESRCLWLSGAQPEVLGATASAWTSLLCAEWSSEVDVVAVHPEESWEETVDDPRLTVLSNSEEALGQLEQLCGRRRVALSSNPLKAVRADPDRAADFTPTVFIFCDPLTAQQASRVIRAIELGDVGVSVMAPLRGRPPALGRHLDLRDQQKATLDAGDTFNPQLISGPARHALVNLFASSVNPSSEPAPWWRDDPLPLDENPLPGSRPKDPHMAAEPDSPTLLLLGEVELVACDGQRPHRAAGRCLECCAWLLSNPGATPTQMRESLMVAESTRRSNMSRLRSWLGTGPDGEHLPDAYSGRIQLADTVSSDWERFQLLLAGGVNRASESLLAEALALVRGAPLGSFEFQWSWAEQLRSDMVSMIIDAAAMLADRCMARREHETAGWAISQGIRAAGEVEPLVVRRIRLLAQAGDRAGVDRQVLQLTRAARAAGRDLGQESVLIIQEALQACRSQQRREESMVS</sequence>
<evidence type="ECO:0000256" key="1">
    <source>
        <dbReference type="SAM" id="MobiDB-lite"/>
    </source>
</evidence>
<feature type="compositionally biased region" description="Low complexity" evidence="1">
    <location>
        <begin position="294"/>
        <end position="303"/>
    </location>
</feature>
<feature type="region of interest" description="Disordered" evidence="1">
    <location>
        <begin position="258"/>
        <end position="311"/>
    </location>
</feature>
<dbReference type="PANTHER" id="PTHR34700">
    <property type="entry name" value="POTASSIUM BINDING PROTEIN KBP"/>
    <property type="match status" value="1"/>
</dbReference>
<dbReference type="Gene3D" id="1.25.40.10">
    <property type="entry name" value="Tetratricopeptide repeat domain"/>
    <property type="match status" value="1"/>
</dbReference>
<dbReference type="SMART" id="SM01043">
    <property type="entry name" value="BTAD"/>
    <property type="match status" value="1"/>
</dbReference>
<dbReference type="Pfam" id="PF01476">
    <property type="entry name" value="LysM"/>
    <property type="match status" value="2"/>
</dbReference>
<dbReference type="PANTHER" id="PTHR34700:SF4">
    <property type="entry name" value="PHAGE-LIKE ELEMENT PBSX PROTEIN XKDP"/>
    <property type="match status" value="1"/>
</dbReference>
<dbReference type="InterPro" id="IPR011990">
    <property type="entry name" value="TPR-like_helical_dom_sf"/>
</dbReference>
<dbReference type="EMBL" id="CP072384">
    <property type="protein sequence ID" value="QUC07394.1"/>
    <property type="molecule type" value="Genomic_DNA"/>
</dbReference>
<feature type="domain" description="LysM" evidence="3">
    <location>
        <begin position="202"/>
        <end position="251"/>
    </location>
</feature>
<evidence type="ECO:0000313" key="4">
    <source>
        <dbReference type="EMBL" id="QUC07394.1"/>
    </source>
</evidence>
<dbReference type="RefSeq" id="WP_212321817.1">
    <property type="nucleotide sequence ID" value="NZ_AP024463.1"/>
</dbReference>
<dbReference type="InterPro" id="IPR036779">
    <property type="entry name" value="LysM_dom_sf"/>
</dbReference>
<feature type="region of interest" description="Disordered" evidence="1">
    <location>
        <begin position="129"/>
        <end position="151"/>
    </location>
</feature>
<feature type="transmembrane region" description="Helical" evidence="2">
    <location>
        <begin position="51"/>
        <end position="72"/>
    </location>
</feature>
<keyword evidence="2" id="KW-0812">Transmembrane</keyword>
<feature type="compositionally biased region" description="Pro residues" evidence="1">
    <location>
        <begin position="264"/>
        <end position="293"/>
    </location>
</feature>
<dbReference type="Gene3D" id="3.10.350.10">
    <property type="entry name" value="LysM domain"/>
    <property type="match status" value="2"/>
</dbReference>
<dbReference type="InterPro" id="IPR018392">
    <property type="entry name" value="LysM"/>
</dbReference>
<reference evidence="4 5" key="1">
    <citation type="submission" date="2021-03" db="EMBL/GenBank/DDBJ databases">
        <title>Human Oral Microbial Genomes.</title>
        <authorList>
            <person name="Johnston C.D."/>
            <person name="Chen T."/>
            <person name="Dewhirst F.E."/>
        </authorList>
    </citation>
    <scope>NUCLEOTIDE SEQUENCE [LARGE SCALE GENOMIC DNA]</scope>
    <source>
        <strain evidence="4 5">DSMZ 100122</strain>
    </source>
</reference>
<dbReference type="InterPro" id="IPR005158">
    <property type="entry name" value="BTAD"/>
</dbReference>
<feature type="transmembrane region" description="Helical" evidence="2">
    <location>
        <begin position="93"/>
        <end position="112"/>
    </location>
</feature>
<accession>A0ABX7Y2M3</accession>
<dbReference type="InterPro" id="IPR052196">
    <property type="entry name" value="Bact_Kbp"/>
</dbReference>
<keyword evidence="5" id="KW-1185">Reference proteome</keyword>